<reference evidence="1" key="1">
    <citation type="submission" date="2013-08" db="EMBL/GenBank/DDBJ databases">
        <title>Comparison of modified E. coli strains.</title>
        <authorList>
            <person name="Juergensen J."/>
            <person name="Bonge A."/>
            <person name="Streit W.R."/>
        </authorList>
    </citation>
    <scope>NUCLEOTIDE SEQUENCE</scope>
</reference>
<protein>
    <submittedName>
        <fullName evidence="1">Uncharacterized protein</fullName>
    </submittedName>
</protein>
<organism evidence="1">
    <name type="scientific">uncultured bacterium fosmid pJB18D1_contig I</name>
    <dbReference type="NCBI Taxonomy" id="1478057"/>
    <lineage>
        <taxon>Bacteria</taxon>
        <taxon>environmental samples</taxon>
    </lineage>
</organism>
<name>A0A0H3U7I2_9BACT</name>
<dbReference type="EMBL" id="KF540231">
    <property type="protein sequence ID" value="AIF26421.1"/>
    <property type="molecule type" value="Genomic_DNA"/>
</dbReference>
<sequence>MRFYSQLYHESVTYAPKRVADPIVLHWEKQNPGDRQYKGKSRIDLHPGEIPSWIYGSGDGLRPVGVYVVLRGRSLPDGIYAYDRDGRSGAPDVVGQLVRIGCKAEMESLLEAFPDKEFVKNTRFFTFLREFWSVPSGVMARVPIPRPRRMQALVLLR</sequence>
<dbReference type="InterPro" id="IPR000415">
    <property type="entry name" value="Nitroreductase-like"/>
</dbReference>
<dbReference type="GO" id="GO:0016491">
    <property type="term" value="F:oxidoreductase activity"/>
    <property type="evidence" value="ECO:0007669"/>
    <property type="project" value="InterPro"/>
</dbReference>
<accession>A0A0H3U7I2</accession>
<dbReference type="Gene3D" id="3.40.109.10">
    <property type="entry name" value="NADH Oxidase"/>
    <property type="match status" value="1"/>
</dbReference>
<evidence type="ECO:0000313" key="1">
    <source>
        <dbReference type="EMBL" id="AIF26421.1"/>
    </source>
</evidence>
<proteinExistence type="predicted"/>
<dbReference type="AlphaFoldDB" id="A0A0H3U7I2"/>